<dbReference type="SUPFAM" id="SSF52799">
    <property type="entry name" value="(Phosphotyrosine protein) phosphatases II"/>
    <property type="match status" value="1"/>
</dbReference>
<dbReference type="InterPro" id="IPR029021">
    <property type="entry name" value="Prot-tyrosine_phosphatase-like"/>
</dbReference>
<keyword evidence="3" id="KW-1185">Reference proteome</keyword>
<dbReference type="GO" id="GO:2001244">
    <property type="term" value="P:positive regulation of intrinsic apoptotic signaling pathway"/>
    <property type="evidence" value="ECO:0007669"/>
    <property type="project" value="TreeGrafter"/>
</dbReference>
<dbReference type="InterPro" id="IPR001763">
    <property type="entry name" value="Rhodanese-like_dom"/>
</dbReference>
<dbReference type="GO" id="GO:0019903">
    <property type="term" value="F:protein phosphatase binding"/>
    <property type="evidence" value="ECO:0007669"/>
    <property type="project" value="TreeGrafter"/>
</dbReference>
<evidence type="ECO:0000313" key="2">
    <source>
        <dbReference type="EMBL" id="PVD31428.1"/>
    </source>
</evidence>
<reference evidence="2 3" key="1">
    <citation type="submission" date="2018-04" db="EMBL/GenBank/DDBJ databases">
        <title>The genome of golden apple snail Pomacea canaliculata provides insight into stress tolerance and invasive adaptation.</title>
        <authorList>
            <person name="Liu C."/>
            <person name="Liu B."/>
            <person name="Ren Y."/>
            <person name="Zhang Y."/>
            <person name="Wang H."/>
            <person name="Li S."/>
            <person name="Jiang F."/>
            <person name="Yin L."/>
            <person name="Zhang G."/>
            <person name="Qian W."/>
            <person name="Fan W."/>
        </authorList>
    </citation>
    <scope>NUCLEOTIDE SEQUENCE [LARGE SCALE GENOMIC DNA]</scope>
    <source>
        <strain evidence="2">SZHN2017</strain>
        <tissue evidence="2">Muscle</tissue>
    </source>
</reference>
<gene>
    <name evidence="2" type="ORF">C0Q70_06840</name>
</gene>
<evidence type="ECO:0000313" key="3">
    <source>
        <dbReference type="Proteomes" id="UP000245119"/>
    </source>
</evidence>
<name>A0A2T7PDD5_POMCA</name>
<dbReference type="SMART" id="SM00450">
    <property type="entry name" value="RHOD"/>
    <property type="match status" value="1"/>
</dbReference>
<dbReference type="SUPFAM" id="SSF52821">
    <property type="entry name" value="Rhodanese/Cell cycle control phosphatase"/>
    <property type="match status" value="1"/>
</dbReference>
<accession>A0A2T7PDD5</accession>
<evidence type="ECO:0000259" key="1">
    <source>
        <dbReference type="SMART" id="SM00450"/>
    </source>
</evidence>
<dbReference type="InterPro" id="IPR036873">
    <property type="entry name" value="Rhodanese-like_dom_sf"/>
</dbReference>
<dbReference type="Gene3D" id="3.90.190.10">
    <property type="entry name" value="Protein tyrosine phosphatase superfamily"/>
    <property type="match status" value="1"/>
</dbReference>
<organism evidence="2 3">
    <name type="scientific">Pomacea canaliculata</name>
    <name type="common">Golden apple snail</name>
    <dbReference type="NCBI Taxonomy" id="400727"/>
    <lineage>
        <taxon>Eukaryota</taxon>
        <taxon>Metazoa</taxon>
        <taxon>Spiralia</taxon>
        <taxon>Lophotrochozoa</taxon>
        <taxon>Mollusca</taxon>
        <taxon>Gastropoda</taxon>
        <taxon>Caenogastropoda</taxon>
        <taxon>Architaenioglossa</taxon>
        <taxon>Ampullarioidea</taxon>
        <taxon>Ampullariidae</taxon>
        <taxon>Pomacea</taxon>
    </lineage>
</organism>
<dbReference type="AlphaFoldDB" id="A0A2T7PDD5"/>
<dbReference type="STRING" id="400727.A0A2T7PDD5"/>
<dbReference type="PANTHER" id="PTHR46659:SF1">
    <property type="entry name" value="SERINE_THREONINE_TYROSINE-INTERACTING-LIKE PROTEIN 1"/>
    <property type="match status" value="1"/>
</dbReference>
<dbReference type="GO" id="GO:0001691">
    <property type="term" value="F:pseudophosphatase activity"/>
    <property type="evidence" value="ECO:0007669"/>
    <property type="project" value="TreeGrafter"/>
</dbReference>
<dbReference type="Proteomes" id="UP000245119">
    <property type="component" value="Linkage Group LG4"/>
</dbReference>
<dbReference type="PANTHER" id="PTHR46659">
    <property type="entry name" value="SERINE/THREONINE/TYROSINE-INTERACTING-LIKE PROTEIN 1"/>
    <property type="match status" value="1"/>
</dbReference>
<dbReference type="Pfam" id="PF00581">
    <property type="entry name" value="Rhodanese"/>
    <property type="match status" value="1"/>
</dbReference>
<dbReference type="GO" id="GO:0062030">
    <property type="term" value="P:negative regulation of stress granule assembly"/>
    <property type="evidence" value="ECO:0007669"/>
    <property type="project" value="TreeGrafter"/>
</dbReference>
<dbReference type="GO" id="GO:0004864">
    <property type="term" value="F:protein phosphatase inhibitor activity"/>
    <property type="evidence" value="ECO:0007669"/>
    <property type="project" value="TreeGrafter"/>
</dbReference>
<comment type="caution">
    <text evidence="2">The sequence shown here is derived from an EMBL/GenBank/DDBJ whole genome shotgun (WGS) entry which is preliminary data.</text>
</comment>
<protein>
    <recommendedName>
        <fullName evidence="1">Rhodanese domain-containing protein</fullName>
    </recommendedName>
</protein>
<dbReference type="InterPro" id="IPR053272">
    <property type="entry name" value="STY_interacting-like"/>
</dbReference>
<feature type="domain" description="Rhodanese" evidence="1">
    <location>
        <begin position="19"/>
        <end position="126"/>
    </location>
</feature>
<proteinExistence type="predicted"/>
<dbReference type="Gene3D" id="3.40.250.10">
    <property type="entry name" value="Rhodanese-like domain"/>
    <property type="match status" value="1"/>
</dbReference>
<dbReference type="OrthoDB" id="10252009at2759"/>
<dbReference type="EMBL" id="PZQS01000004">
    <property type="protein sequence ID" value="PVD31428.1"/>
    <property type="molecule type" value="Genomic_DNA"/>
</dbReference>
<sequence length="221" mass="25340">MSYDGLTFIEPKALYNLLQQATFYSCLSDPNYLLLIDARKKHEFAEDHVLTAKKAPKRENGEFLVPYDAELECKQNIVIYDSNTSEFTDPQAPALLCGCLLWNMGSRNPVQILKGGYEAFSALYPFLRTQKIIYMPREMDEIKPYPVEVLPGFLYLGNWFHGNESYIQKDLKIKAHINVCVEPGTLFAEPGQQRLHIQVEDREDADLFSHFSKACTFIDQG</sequence>
<dbReference type="GO" id="GO:0005739">
    <property type="term" value="C:mitochondrion"/>
    <property type="evidence" value="ECO:0007669"/>
    <property type="project" value="TreeGrafter"/>
</dbReference>